<organism evidence="3 4">
    <name type="scientific">Betta splendens</name>
    <name type="common">Siamese fighting fish</name>
    <dbReference type="NCBI Taxonomy" id="158456"/>
    <lineage>
        <taxon>Eukaryota</taxon>
        <taxon>Metazoa</taxon>
        <taxon>Chordata</taxon>
        <taxon>Craniata</taxon>
        <taxon>Vertebrata</taxon>
        <taxon>Euteleostomi</taxon>
        <taxon>Actinopterygii</taxon>
        <taxon>Neopterygii</taxon>
        <taxon>Teleostei</taxon>
        <taxon>Neoteleostei</taxon>
        <taxon>Acanthomorphata</taxon>
        <taxon>Anabantaria</taxon>
        <taxon>Anabantiformes</taxon>
        <taxon>Anabantoidei</taxon>
        <taxon>Osphronemidae</taxon>
        <taxon>Betta</taxon>
    </lineage>
</organism>
<feature type="region of interest" description="Disordered" evidence="1">
    <location>
        <begin position="1"/>
        <end position="199"/>
    </location>
</feature>
<feature type="compositionally biased region" description="Low complexity" evidence="1">
    <location>
        <begin position="153"/>
        <end position="163"/>
    </location>
</feature>
<evidence type="ECO:0000313" key="4">
    <source>
        <dbReference type="RefSeq" id="XP_029013780.1"/>
    </source>
</evidence>
<dbReference type="PANTHER" id="PTHR14523">
    <property type="entry name" value="UNCHARACTERIZED PROTEIN C17ORF53 HOMOLOG"/>
    <property type="match status" value="1"/>
</dbReference>
<feature type="region of interest" description="Disordered" evidence="1">
    <location>
        <begin position="227"/>
        <end position="252"/>
    </location>
</feature>
<dbReference type="PANTHER" id="PTHR14523:SF1">
    <property type="entry name" value="HOMOLOGOUS RECOMBINATION OB-FOLD PROTEIN"/>
    <property type="match status" value="1"/>
</dbReference>
<evidence type="ECO:0000259" key="2">
    <source>
        <dbReference type="Pfam" id="PF15072"/>
    </source>
</evidence>
<feature type="compositionally biased region" description="Acidic residues" evidence="1">
    <location>
        <begin position="126"/>
        <end position="143"/>
    </location>
</feature>
<dbReference type="KEGG" id="bspl:114859887"/>
<dbReference type="AlphaFoldDB" id="A0A6P7N6C4"/>
<dbReference type="GO" id="GO:0000725">
    <property type="term" value="P:recombinational repair"/>
    <property type="evidence" value="ECO:0007669"/>
    <property type="project" value="InterPro"/>
</dbReference>
<feature type="compositionally biased region" description="Basic and acidic residues" evidence="1">
    <location>
        <begin position="551"/>
        <end position="565"/>
    </location>
</feature>
<dbReference type="InParanoid" id="A0A6P7N6C4"/>
<feature type="compositionally biased region" description="Low complexity" evidence="1">
    <location>
        <begin position="27"/>
        <end position="42"/>
    </location>
</feature>
<dbReference type="InterPro" id="IPR028045">
    <property type="entry name" value="HROB"/>
</dbReference>
<feature type="compositionally biased region" description="Acidic residues" evidence="1">
    <location>
        <begin position="580"/>
        <end position="599"/>
    </location>
</feature>
<name>A0A6P7N6C4_BETSP</name>
<protein>
    <submittedName>
        <fullName evidence="4">Homologous recombination OB-fold protein</fullName>
    </submittedName>
</protein>
<proteinExistence type="predicted"/>
<reference evidence="4" key="1">
    <citation type="submission" date="2025-08" db="UniProtKB">
        <authorList>
            <consortium name="RefSeq"/>
        </authorList>
    </citation>
    <scope>IDENTIFICATION</scope>
</reference>
<dbReference type="FunCoup" id="A0A6P7N6C4">
    <property type="interactions" value="232"/>
</dbReference>
<gene>
    <name evidence="4" type="primary">hrob</name>
</gene>
<sequence>MTCKLSSLFNSGEDFDDEDLLGPDWPVPSASGPADVAAAASSDAHRAPENTRLQRTGERPGAPCSGPAPGSSTHAAAGQTVALGLRPLPSSAQPPHAHPPTRTDSRPVLASQQSRARPQASLEPPEAPDEFDDWDVDLADLDECDGHMGQVQPPAAAPSVPTAKSLRPPTCGAVQARPGPAVTQHTHARQPLGSSNRNLPLYTPPASLVRSPASCPPQSPGVFPGLRASSAAPSPISRTHVGPQPLQRSCETPRPSFQARSLFETISPAHPSPLSVGSSSLSPHPLHTPVLTNRLVQLVSASNKLPKKRPCSEPHRLRTRRFPGPAGLLPQQPQGHSLDEIVVSNPQTPAHGVVARLPSQGSSSQADEDEFSGGAWAAMKAETGLDERNPSCFLHSYSVVMVLRKAALKQLAKNKVPNMAVLLKSIIHTHADAKAVFKDPTGEIQGTVHRRLLEDRAEELKVGAVLLLKQVGVFSPSHRNHYLNVTSNNLLRIYDPDGVSLSSTQLPPFCLEPVCSSPTRSATVLAEPVSWMRLMFDEEDDVGQAEAKCTGGEDPRAPADARLNPREPSGNLAPQNLGWDADDDLDELLGELPDDTYSF</sequence>
<feature type="compositionally biased region" description="Polar residues" evidence="1">
    <location>
        <begin position="1"/>
        <end position="10"/>
    </location>
</feature>
<dbReference type="Pfam" id="PF15072">
    <property type="entry name" value="HROB"/>
    <property type="match status" value="1"/>
</dbReference>
<evidence type="ECO:0000313" key="3">
    <source>
        <dbReference type="Proteomes" id="UP000515150"/>
    </source>
</evidence>
<feature type="domain" description="Homologous recombination OB-fold protein OB-fold" evidence="2">
    <location>
        <begin position="414"/>
        <end position="497"/>
    </location>
</feature>
<dbReference type="OrthoDB" id="21443at2759"/>
<dbReference type="InterPro" id="IPR058570">
    <property type="entry name" value="HROB_OB"/>
</dbReference>
<dbReference type="RefSeq" id="XP_029013780.1">
    <property type="nucleotide sequence ID" value="XM_029157947.3"/>
</dbReference>
<feature type="region of interest" description="Disordered" evidence="1">
    <location>
        <begin position="542"/>
        <end position="599"/>
    </location>
</feature>
<feature type="compositionally biased region" description="Low complexity" evidence="1">
    <location>
        <begin position="60"/>
        <end position="72"/>
    </location>
</feature>
<dbReference type="GeneID" id="114859887"/>
<dbReference type="CTD" id="78995"/>
<evidence type="ECO:0000256" key="1">
    <source>
        <dbReference type="SAM" id="MobiDB-lite"/>
    </source>
</evidence>
<keyword evidence="3" id="KW-1185">Reference proteome</keyword>
<accession>A0A6P7N6C4</accession>
<dbReference type="Proteomes" id="UP000515150">
    <property type="component" value="Chromosome 8"/>
</dbReference>